<dbReference type="EMBL" id="JARKIF010000010">
    <property type="protein sequence ID" value="KAJ7628787.1"/>
    <property type="molecule type" value="Genomic_DNA"/>
</dbReference>
<dbReference type="Proteomes" id="UP001221142">
    <property type="component" value="Unassembled WGS sequence"/>
</dbReference>
<accession>A0AAD7BRP7</accession>
<comment type="caution">
    <text evidence="2">The sequence shown here is derived from an EMBL/GenBank/DDBJ whole genome shotgun (WGS) entry which is preliminary data.</text>
</comment>
<evidence type="ECO:0000313" key="3">
    <source>
        <dbReference type="Proteomes" id="UP001221142"/>
    </source>
</evidence>
<proteinExistence type="predicted"/>
<sequence>MLSRTSRTRVASARGLTQTVSASTSSIAPVKPPREPDASKDYVRVGPDLRTRVPSRGNFTADNSYGRSVQADPVRTSISTLDPAKVKRTDLLDLRGRYEHAVTFPGSEERRPVKLHYFMERLGKALQFPEGSRGFLYYDTETHSVRFRVRGARDLLLPDGSPWRISLRGIRGDDTKYGQLYEQIRRDDFIGSSFAVPLSTFNPDLLQPQDRIVIRSKTLRVWMGNAENTTISYERPGEFPFGSQGFLYYRAGSTPVGGSLRFRLAASLDGFAHGTDLPLPSGLPWSIPLAYMVSRVKYTSILDELLRTGLVTAEAVENLRRSLVKRLQLDRTLFELGQLFPVDFSSKMMNMTVVGADGTVGEFSLQKMFTSSKDDNSGVCAFTGAQRRLALSVDNSFSRHRSGAFRTLGNNAGTTGAALAHCEDYGSGQVRRPWIPSSGL</sequence>
<feature type="compositionally biased region" description="Basic and acidic residues" evidence="1">
    <location>
        <begin position="32"/>
        <end position="42"/>
    </location>
</feature>
<feature type="region of interest" description="Disordered" evidence="1">
    <location>
        <begin position="1"/>
        <end position="42"/>
    </location>
</feature>
<organism evidence="2 3">
    <name type="scientific">Roridomyces roridus</name>
    <dbReference type="NCBI Taxonomy" id="1738132"/>
    <lineage>
        <taxon>Eukaryota</taxon>
        <taxon>Fungi</taxon>
        <taxon>Dikarya</taxon>
        <taxon>Basidiomycota</taxon>
        <taxon>Agaricomycotina</taxon>
        <taxon>Agaricomycetes</taxon>
        <taxon>Agaricomycetidae</taxon>
        <taxon>Agaricales</taxon>
        <taxon>Marasmiineae</taxon>
        <taxon>Mycenaceae</taxon>
        <taxon>Roridomyces</taxon>
    </lineage>
</organism>
<name>A0AAD7BRP7_9AGAR</name>
<evidence type="ECO:0000313" key="2">
    <source>
        <dbReference type="EMBL" id="KAJ7628787.1"/>
    </source>
</evidence>
<reference evidence="2" key="1">
    <citation type="submission" date="2023-03" db="EMBL/GenBank/DDBJ databases">
        <title>Massive genome expansion in bonnet fungi (Mycena s.s.) driven by repeated elements and novel gene families across ecological guilds.</title>
        <authorList>
            <consortium name="Lawrence Berkeley National Laboratory"/>
            <person name="Harder C.B."/>
            <person name="Miyauchi S."/>
            <person name="Viragh M."/>
            <person name="Kuo A."/>
            <person name="Thoen E."/>
            <person name="Andreopoulos B."/>
            <person name="Lu D."/>
            <person name="Skrede I."/>
            <person name="Drula E."/>
            <person name="Henrissat B."/>
            <person name="Morin E."/>
            <person name="Kohler A."/>
            <person name="Barry K."/>
            <person name="LaButti K."/>
            <person name="Morin E."/>
            <person name="Salamov A."/>
            <person name="Lipzen A."/>
            <person name="Mereny Z."/>
            <person name="Hegedus B."/>
            <person name="Baldrian P."/>
            <person name="Stursova M."/>
            <person name="Weitz H."/>
            <person name="Taylor A."/>
            <person name="Grigoriev I.V."/>
            <person name="Nagy L.G."/>
            <person name="Martin F."/>
            <person name="Kauserud H."/>
        </authorList>
    </citation>
    <scope>NUCLEOTIDE SEQUENCE</scope>
    <source>
        <strain evidence="2">9284</strain>
    </source>
</reference>
<protein>
    <submittedName>
        <fullName evidence="2">Uncharacterized protein</fullName>
    </submittedName>
</protein>
<feature type="compositionally biased region" description="Low complexity" evidence="1">
    <location>
        <begin position="1"/>
        <end position="14"/>
    </location>
</feature>
<feature type="compositionally biased region" description="Polar residues" evidence="1">
    <location>
        <begin position="15"/>
        <end position="27"/>
    </location>
</feature>
<dbReference type="AlphaFoldDB" id="A0AAD7BRP7"/>
<evidence type="ECO:0000256" key="1">
    <source>
        <dbReference type="SAM" id="MobiDB-lite"/>
    </source>
</evidence>
<keyword evidence="3" id="KW-1185">Reference proteome</keyword>
<gene>
    <name evidence="2" type="ORF">FB45DRAFT_44338</name>
</gene>